<gene>
    <name evidence="7" type="ORF">KP79_PYT09471</name>
</gene>
<name>A0A210QNR0_MIZYE</name>
<keyword evidence="8" id="KW-1185">Reference proteome</keyword>
<dbReference type="GO" id="GO:0071846">
    <property type="term" value="P:actin filament debranching"/>
    <property type="evidence" value="ECO:0007669"/>
    <property type="project" value="InterPro"/>
</dbReference>
<sequence length="143" mass="16476">MAPSRIIPATGQDLDKYWQLDVQSAAAANFSAIPDGLKSQIKKFRFRKEKTIAARILKINAETDEVEMETELEDCSLEEIQEEICEHQPRYIIISYKYAHDDGRLSYPFFFVFYSPRGCNIEQRMRYAGTKGKLQEELGVTKG</sequence>
<evidence type="ECO:0000256" key="1">
    <source>
        <dbReference type="ARBA" id="ARBA00004123"/>
    </source>
</evidence>
<dbReference type="GO" id="GO:0071933">
    <property type="term" value="F:Arp2/3 complex binding"/>
    <property type="evidence" value="ECO:0007669"/>
    <property type="project" value="InterPro"/>
</dbReference>
<dbReference type="AlphaFoldDB" id="A0A210QNR0"/>
<dbReference type="CDD" id="cd11283">
    <property type="entry name" value="ADF_GMF-beta_like"/>
    <property type="match status" value="1"/>
</dbReference>
<feature type="domain" description="ADF-H" evidence="6">
    <location>
        <begin position="29"/>
        <end position="143"/>
    </location>
</feature>
<keyword evidence="5" id="KW-0539">Nucleus</keyword>
<evidence type="ECO:0000259" key="6">
    <source>
        <dbReference type="PROSITE" id="PS51263"/>
    </source>
</evidence>
<comment type="similarity">
    <text evidence="3">Belongs to the actin-binding proteins ADF family. GMF subfamily.</text>
</comment>
<dbReference type="InterPro" id="IPR011171">
    <property type="entry name" value="GMF"/>
</dbReference>
<evidence type="ECO:0000313" key="7">
    <source>
        <dbReference type="EMBL" id="OWF50376.1"/>
    </source>
</evidence>
<organism evidence="7 8">
    <name type="scientific">Mizuhopecten yessoensis</name>
    <name type="common">Japanese scallop</name>
    <name type="synonym">Patinopecten yessoensis</name>
    <dbReference type="NCBI Taxonomy" id="6573"/>
    <lineage>
        <taxon>Eukaryota</taxon>
        <taxon>Metazoa</taxon>
        <taxon>Spiralia</taxon>
        <taxon>Lophotrochozoa</taxon>
        <taxon>Mollusca</taxon>
        <taxon>Bivalvia</taxon>
        <taxon>Autobranchia</taxon>
        <taxon>Pteriomorphia</taxon>
        <taxon>Pectinida</taxon>
        <taxon>Pectinoidea</taxon>
        <taxon>Pectinidae</taxon>
        <taxon>Mizuhopecten</taxon>
    </lineage>
</organism>
<protein>
    <submittedName>
        <fullName evidence="7">Glia maturation factor gamma</fullName>
    </submittedName>
</protein>
<dbReference type="GO" id="GO:0005634">
    <property type="term" value="C:nucleus"/>
    <property type="evidence" value="ECO:0007669"/>
    <property type="project" value="UniProtKB-SubCell"/>
</dbReference>
<dbReference type="STRING" id="6573.A0A210QNR0"/>
<accession>A0A210QNR0</accession>
<comment type="caution">
    <text evidence="7">The sequence shown here is derived from an EMBL/GenBank/DDBJ whole genome shotgun (WGS) entry which is preliminary data.</text>
</comment>
<dbReference type="InterPro" id="IPR029006">
    <property type="entry name" value="ADF-H/Gelsolin-like_dom_sf"/>
</dbReference>
<dbReference type="GO" id="GO:0030864">
    <property type="term" value="C:cortical actin cytoskeleton"/>
    <property type="evidence" value="ECO:0007669"/>
    <property type="project" value="TreeGrafter"/>
</dbReference>
<dbReference type="PANTHER" id="PTHR11249">
    <property type="entry name" value="GLIAL FACTOR NATURATION FACTOR"/>
    <property type="match status" value="1"/>
</dbReference>
<comment type="subcellular location">
    <subcellularLocation>
        <location evidence="2">Cytoplasm</location>
    </subcellularLocation>
    <subcellularLocation>
        <location evidence="1">Nucleus</location>
    </subcellularLocation>
</comment>
<dbReference type="Pfam" id="PF00241">
    <property type="entry name" value="Cofilin_ADF"/>
    <property type="match status" value="1"/>
</dbReference>
<evidence type="ECO:0000313" key="8">
    <source>
        <dbReference type="Proteomes" id="UP000242188"/>
    </source>
</evidence>
<dbReference type="InterPro" id="IPR002108">
    <property type="entry name" value="ADF-H"/>
</dbReference>
<dbReference type="PROSITE" id="PS51263">
    <property type="entry name" value="ADF_H"/>
    <property type="match status" value="1"/>
</dbReference>
<keyword evidence="4" id="KW-0963">Cytoplasm</keyword>
<dbReference type="EMBL" id="NEDP02002617">
    <property type="protein sequence ID" value="OWF50376.1"/>
    <property type="molecule type" value="Genomic_DNA"/>
</dbReference>
<evidence type="ECO:0000256" key="3">
    <source>
        <dbReference type="ARBA" id="ARBA00010055"/>
    </source>
</evidence>
<evidence type="ECO:0000256" key="2">
    <source>
        <dbReference type="ARBA" id="ARBA00004496"/>
    </source>
</evidence>
<reference evidence="7 8" key="1">
    <citation type="journal article" date="2017" name="Nat. Ecol. Evol.">
        <title>Scallop genome provides insights into evolution of bilaterian karyotype and development.</title>
        <authorList>
            <person name="Wang S."/>
            <person name="Zhang J."/>
            <person name="Jiao W."/>
            <person name="Li J."/>
            <person name="Xun X."/>
            <person name="Sun Y."/>
            <person name="Guo X."/>
            <person name="Huan P."/>
            <person name="Dong B."/>
            <person name="Zhang L."/>
            <person name="Hu X."/>
            <person name="Sun X."/>
            <person name="Wang J."/>
            <person name="Zhao C."/>
            <person name="Wang Y."/>
            <person name="Wang D."/>
            <person name="Huang X."/>
            <person name="Wang R."/>
            <person name="Lv J."/>
            <person name="Li Y."/>
            <person name="Zhang Z."/>
            <person name="Liu B."/>
            <person name="Lu W."/>
            <person name="Hui Y."/>
            <person name="Liang J."/>
            <person name="Zhou Z."/>
            <person name="Hou R."/>
            <person name="Li X."/>
            <person name="Liu Y."/>
            <person name="Li H."/>
            <person name="Ning X."/>
            <person name="Lin Y."/>
            <person name="Zhao L."/>
            <person name="Xing Q."/>
            <person name="Dou J."/>
            <person name="Li Y."/>
            <person name="Mao J."/>
            <person name="Guo H."/>
            <person name="Dou H."/>
            <person name="Li T."/>
            <person name="Mu C."/>
            <person name="Jiang W."/>
            <person name="Fu Q."/>
            <person name="Fu X."/>
            <person name="Miao Y."/>
            <person name="Liu J."/>
            <person name="Yu Q."/>
            <person name="Li R."/>
            <person name="Liao H."/>
            <person name="Li X."/>
            <person name="Kong Y."/>
            <person name="Jiang Z."/>
            <person name="Chourrout D."/>
            <person name="Li R."/>
            <person name="Bao Z."/>
        </authorList>
    </citation>
    <scope>NUCLEOTIDE SEQUENCE [LARGE SCALE GENOMIC DNA]</scope>
    <source>
        <strain evidence="7 8">PY_sf001</strain>
    </source>
</reference>
<dbReference type="SMART" id="SM00102">
    <property type="entry name" value="ADF"/>
    <property type="match status" value="1"/>
</dbReference>
<dbReference type="PANTHER" id="PTHR11249:SF2">
    <property type="entry name" value="GLIA MATURATION FACTOR"/>
    <property type="match status" value="1"/>
</dbReference>
<dbReference type="Proteomes" id="UP000242188">
    <property type="component" value="Unassembled WGS sequence"/>
</dbReference>
<dbReference type="GO" id="GO:0034316">
    <property type="term" value="P:negative regulation of Arp2/3 complex-mediated actin nucleation"/>
    <property type="evidence" value="ECO:0007669"/>
    <property type="project" value="TreeGrafter"/>
</dbReference>
<dbReference type="OrthoDB" id="3919494at2759"/>
<dbReference type="FunFam" id="3.40.20.10:FF:000026">
    <property type="entry name" value="Glia maturation factor"/>
    <property type="match status" value="1"/>
</dbReference>
<dbReference type="GO" id="GO:0003779">
    <property type="term" value="F:actin binding"/>
    <property type="evidence" value="ECO:0007669"/>
    <property type="project" value="InterPro"/>
</dbReference>
<evidence type="ECO:0000256" key="4">
    <source>
        <dbReference type="ARBA" id="ARBA00022490"/>
    </source>
</evidence>
<evidence type="ECO:0000256" key="5">
    <source>
        <dbReference type="ARBA" id="ARBA00023242"/>
    </source>
</evidence>
<dbReference type="Gene3D" id="3.40.20.10">
    <property type="entry name" value="Severin"/>
    <property type="match status" value="1"/>
</dbReference>
<proteinExistence type="inferred from homology"/>
<dbReference type="SUPFAM" id="SSF55753">
    <property type="entry name" value="Actin depolymerizing proteins"/>
    <property type="match status" value="1"/>
</dbReference>